<comment type="similarity">
    <text evidence="8 9">Belongs to the TRAP transporter small permease family.</text>
</comment>
<feature type="transmembrane region" description="Helical" evidence="9">
    <location>
        <begin position="12"/>
        <end position="33"/>
    </location>
</feature>
<gene>
    <name evidence="11" type="ORF">SBX64_08200</name>
</gene>
<keyword evidence="3" id="KW-1003">Cell membrane</keyword>
<feature type="transmembrane region" description="Helical" evidence="9">
    <location>
        <begin position="89"/>
        <end position="111"/>
    </location>
</feature>
<keyword evidence="7 9" id="KW-0472">Membrane</keyword>
<dbReference type="PANTHER" id="PTHR35011:SF2">
    <property type="entry name" value="2,3-DIKETO-L-GULONATE TRAP TRANSPORTER SMALL PERMEASE PROTEIN YIAM"/>
    <property type="match status" value="1"/>
</dbReference>
<keyword evidence="5 9" id="KW-0812">Transmembrane</keyword>
<evidence type="ECO:0000313" key="12">
    <source>
        <dbReference type="Proteomes" id="UP001279860"/>
    </source>
</evidence>
<keyword evidence="4 9" id="KW-0997">Cell inner membrane</keyword>
<evidence type="ECO:0000256" key="4">
    <source>
        <dbReference type="ARBA" id="ARBA00022519"/>
    </source>
</evidence>
<dbReference type="RefSeq" id="WP_318584737.1">
    <property type="nucleotide sequence ID" value="NZ_JAWRCP010000001.1"/>
</dbReference>
<evidence type="ECO:0000259" key="10">
    <source>
        <dbReference type="Pfam" id="PF04290"/>
    </source>
</evidence>
<feature type="domain" description="Tripartite ATP-independent periplasmic transporters DctQ component" evidence="10">
    <location>
        <begin position="28"/>
        <end position="166"/>
    </location>
</feature>
<feature type="transmembrane region" description="Helical" evidence="9">
    <location>
        <begin position="53"/>
        <end position="69"/>
    </location>
</feature>
<comment type="function">
    <text evidence="9">Part of the tripartite ATP-independent periplasmic (TRAP) transport system.</text>
</comment>
<proteinExistence type="inferred from homology"/>
<dbReference type="EMBL" id="JAWRCP010000001">
    <property type="protein sequence ID" value="MDW6092524.1"/>
    <property type="molecule type" value="Genomic_DNA"/>
</dbReference>
<dbReference type="PANTHER" id="PTHR35011">
    <property type="entry name" value="2,3-DIKETO-L-GULONATE TRAP TRANSPORTER SMALL PERMEASE PROTEIN YIAM"/>
    <property type="match status" value="1"/>
</dbReference>
<organism evidence="11 12">
    <name type="scientific">Vibrio rhizosphaerae</name>
    <dbReference type="NCBI Taxonomy" id="398736"/>
    <lineage>
        <taxon>Bacteria</taxon>
        <taxon>Pseudomonadati</taxon>
        <taxon>Pseudomonadota</taxon>
        <taxon>Gammaproteobacteria</taxon>
        <taxon>Vibrionales</taxon>
        <taxon>Vibrionaceae</taxon>
        <taxon>Vibrio</taxon>
    </lineage>
</organism>
<name>A0ABU4IW59_9VIBR</name>
<evidence type="ECO:0000256" key="7">
    <source>
        <dbReference type="ARBA" id="ARBA00023136"/>
    </source>
</evidence>
<keyword evidence="2 9" id="KW-0813">Transport</keyword>
<evidence type="ECO:0000313" key="11">
    <source>
        <dbReference type="EMBL" id="MDW6092524.1"/>
    </source>
</evidence>
<evidence type="ECO:0000256" key="5">
    <source>
        <dbReference type="ARBA" id="ARBA00022692"/>
    </source>
</evidence>
<dbReference type="InterPro" id="IPR007387">
    <property type="entry name" value="TRAP_DctQ"/>
</dbReference>
<keyword evidence="12" id="KW-1185">Reference proteome</keyword>
<comment type="caution">
    <text evidence="11">The sequence shown here is derived from an EMBL/GenBank/DDBJ whole genome shotgun (WGS) entry which is preliminary data.</text>
</comment>
<comment type="subunit">
    <text evidence="9">The complex comprises the extracytoplasmic solute receptor protein and the two transmembrane proteins.</text>
</comment>
<dbReference type="Proteomes" id="UP001279860">
    <property type="component" value="Unassembled WGS sequence"/>
</dbReference>
<evidence type="ECO:0000256" key="9">
    <source>
        <dbReference type="RuleBase" id="RU369079"/>
    </source>
</evidence>
<accession>A0ABU4IW59</accession>
<evidence type="ECO:0000256" key="8">
    <source>
        <dbReference type="ARBA" id="ARBA00038436"/>
    </source>
</evidence>
<evidence type="ECO:0000256" key="3">
    <source>
        <dbReference type="ARBA" id="ARBA00022475"/>
    </source>
</evidence>
<evidence type="ECO:0000256" key="1">
    <source>
        <dbReference type="ARBA" id="ARBA00004429"/>
    </source>
</evidence>
<comment type="subcellular location">
    <subcellularLocation>
        <location evidence="1 9">Cell inner membrane</location>
        <topology evidence="1 9">Multi-pass membrane protein</topology>
    </subcellularLocation>
</comment>
<evidence type="ECO:0000256" key="6">
    <source>
        <dbReference type="ARBA" id="ARBA00022989"/>
    </source>
</evidence>
<dbReference type="Pfam" id="PF04290">
    <property type="entry name" value="DctQ"/>
    <property type="match status" value="1"/>
</dbReference>
<dbReference type="InterPro" id="IPR055348">
    <property type="entry name" value="DctQ"/>
</dbReference>
<sequence>MKNNVIVKIDSIFIRLGNWLSIIFFCVVVISFFEVVMRYVFDSPTTWVHETTTFIISLSLLYGGVACYADNKHIRMEFIKQIFSNKIQWYMELLVEIFMLIFILMLTYGAFCSARDAFISPFGTFKMQTSGTVLDTPFPALNKGFFLLTCVAMLILCMLHITRHILTKNEMAVRCEDDEQSLLKQGGNNA</sequence>
<evidence type="ECO:0000256" key="2">
    <source>
        <dbReference type="ARBA" id="ARBA00022448"/>
    </source>
</evidence>
<feature type="transmembrane region" description="Helical" evidence="9">
    <location>
        <begin position="144"/>
        <end position="161"/>
    </location>
</feature>
<protein>
    <recommendedName>
        <fullName evidence="9">TRAP transporter small permease protein</fullName>
    </recommendedName>
</protein>
<keyword evidence="6 9" id="KW-1133">Transmembrane helix</keyword>
<reference evidence="11 12" key="1">
    <citation type="submission" date="2023-11" db="EMBL/GenBank/DDBJ databases">
        <title>Plant-associative lifestyle of Vibrio porteresiae and its evolutionary dynamics.</title>
        <authorList>
            <person name="Rameshkumar N."/>
            <person name="Kirti K."/>
        </authorList>
    </citation>
    <scope>NUCLEOTIDE SEQUENCE [LARGE SCALE GENOMIC DNA]</scope>
    <source>
        <strain evidence="11 12">MSSRF7</strain>
    </source>
</reference>